<dbReference type="InterPro" id="IPR041492">
    <property type="entry name" value="HAD_2"/>
</dbReference>
<dbReference type="InterPro" id="IPR050155">
    <property type="entry name" value="HAD-like_hydrolase_sf"/>
</dbReference>
<comment type="similarity">
    <text evidence="1">Belongs to the HAD-like hydrolase superfamily.</text>
</comment>
<sequence>MTRQDEYDAYVYDLDGTLVSLDVDWDEVTQNVAAVLRARGVDVDGADLWTMLELSEETGYRRKVEETITEFEREGARTAEKLPLAEALPHERPVGVCSLNSEAACRIALETYGLDSAVGQIVGRDSVDTEKPDPEPLLATIDALGAAPERTLFIGDSRRDYHTAENAGTAFIYQSKWQAQF</sequence>
<dbReference type="RefSeq" id="WP_247378518.1">
    <property type="nucleotide sequence ID" value="NZ_JALLGV010000005.1"/>
</dbReference>
<dbReference type="GO" id="GO:0016787">
    <property type="term" value="F:hydrolase activity"/>
    <property type="evidence" value="ECO:0007669"/>
    <property type="project" value="UniProtKB-KW"/>
</dbReference>
<proteinExistence type="inferred from homology"/>
<dbReference type="SUPFAM" id="SSF56784">
    <property type="entry name" value="HAD-like"/>
    <property type="match status" value="1"/>
</dbReference>
<gene>
    <name evidence="2" type="ORF">ACFR9U_17945</name>
</gene>
<keyword evidence="3" id="KW-1185">Reference proteome</keyword>
<organism evidence="2 3">
    <name type="scientific">Halorientalis brevis</name>
    <dbReference type="NCBI Taxonomy" id="1126241"/>
    <lineage>
        <taxon>Archaea</taxon>
        <taxon>Methanobacteriati</taxon>
        <taxon>Methanobacteriota</taxon>
        <taxon>Stenosarchaea group</taxon>
        <taxon>Halobacteria</taxon>
        <taxon>Halobacteriales</taxon>
        <taxon>Haloarculaceae</taxon>
        <taxon>Halorientalis</taxon>
    </lineage>
</organism>
<dbReference type="InterPro" id="IPR023214">
    <property type="entry name" value="HAD_sf"/>
</dbReference>
<reference evidence="2 3" key="1">
    <citation type="journal article" date="2019" name="Int. J. Syst. Evol. Microbiol.">
        <title>The Global Catalogue of Microorganisms (GCM) 10K type strain sequencing project: providing services to taxonomists for standard genome sequencing and annotation.</title>
        <authorList>
            <consortium name="The Broad Institute Genomics Platform"/>
            <consortium name="The Broad Institute Genome Sequencing Center for Infectious Disease"/>
            <person name="Wu L."/>
            <person name="Ma J."/>
        </authorList>
    </citation>
    <scope>NUCLEOTIDE SEQUENCE [LARGE SCALE GENOMIC DNA]</scope>
    <source>
        <strain evidence="2 3">CGMCC 1.12125</strain>
    </source>
</reference>
<comment type="caution">
    <text evidence="2">The sequence shown here is derived from an EMBL/GenBank/DDBJ whole genome shotgun (WGS) entry which is preliminary data.</text>
</comment>
<protein>
    <submittedName>
        <fullName evidence="2">HAD family hydrolase</fullName>
        <ecNumber evidence="2">3.-.-.-</ecNumber>
    </submittedName>
</protein>
<dbReference type="EMBL" id="JBHUDJ010000014">
    <property type="protein sequence ID" value="MFD1588863.1"/>
    <property type="molecule type" value="Genomic_DNA"/>
</dbReference>
<dbReference type="InterPro" id="IPR006439">
    <property type="entry name" value="HAD-SF_hydro_IA"/>
</dbReference>
<keyword evidence="2" id="KW-0378">Hydrolase</keyword>
<dbReference type="Pfam" id="PF13419">
    <property type="entry name" value="HAD_2"/>
    <property type="match status" value="1"/>
</dbReference>
<name>A0ABD6CHG9_9EURY</name>
<accession>A0ABD6CHG9</accession>
<dbReference type="AlphaFoldDB" id="A0ABD6CHG9"/>
<dbReference type="SFLD" id="SFLDS00003">
    <property type="entry name" value="Haloacid_Dehalogenase"/>
    <property type="match status" value="1"/>
</dbReference>
<dbReference type="PANTHER" id="PTHR43434">
    <property type="entry name" value="PHOSPHOGLYCOLATE PHOSPHATASE"/>
    <property type="match status" value="1"/>
</dbReference>
<dbReference type="Proteomes" id="UP001597119">
    <property type="component" value="Unassembled WGS sequence"/>
</dbReference>
<dbReference type="InterPro" id="IPR036412">
    <property type="entry name" value="HAD-like_sf"/>
</dbReference>
<dbReference type="SFLD" id="SFLDG01129">
    <property type="entry name" value="C1.5:_HAD__Beta-PGM__Phosphata"/>
    <property type="match status" value="1"/>
</dbReference>
<evidence type="ECO:0000313" key="2">
    <source>
        <dbReference type="EMBL" id="MFD1588863.1"/>
    </source>
</evidence>
<dbReference type="PANTHER" id="PTHR43434:SF1">
    <property type="entry name" value="PHOSPHOGLYCOLATE PHOSPHATASE"/>
    <property type="match status" value="1"/>
</dbReference>
<dbReference type="NCBIfam" id="TIGR01549">
    <property type="entry name" value="HAD-SF-IA-v1"/>
    <property type="match status" value="1"/>
</dbReference>
<dbReference type="InterPro" id="IPR023198">
    <property type="entry name" value="PGP-like_dom2"/>
</dbReference>
<evidence type="ECO:0000256" key="1">
    <source>
        <dbReference type="ARBA" id="ARBA00007958"/>
    </source>
</evidence>
<evidence type="ECO:0000313" key="3">
    <source>
        <dbReference type="Proteomes" id="UP001597119"/>
    </source>
</evidence>
<dbReference type="EC" id="3.-.-.-" evidence="2"/>
<dbReference type="Gene3D" id="3.40.50.1000">
    <property type="entry name" value="HAD superfamily/HAD-like"/>
    <property type="match status" value="1"/>
</dbReference>
<dbReference type="Gene3D" id="1.10.150.240">
    <property type="entry name" value="Putative phosphatase, domain 2"/>
    <property type="match status" value="1"/>
</dbReference>